<name>A0A200Q0G9_MACCD</name>
<dbReference type="EMBL" id="MVGT01003456">
    <property type="protein sequence ID" value="OVA03948.1"/>
    <property type="molecule type" value="Genomic_DNA"/>
</dbReference>
<dbReference type="Proteomes" id="UP000195402">
    <property type="component" value="Unassembled WGS sequence"/>
</dbReference>
<gene>
    <name evidence="1" type="ORF">BVC80_1455g17</name>
</gene>
<sequence>MKECKNIPSNKCYIERSIVESYLVAESVRYAMEYMPNAQDGNHKSTREAFFDDDSEYSDEGPMLEYKNVKLSLEQFVQIPVGRKKTDSELWRYVEGPVGEAKEYKKYRVNGFIFSPKSHDDTVATQDSGVCMEATTTFRASRKDKHPIDQVTKWYGVIRQILEVNYTDFQEAQEC</sequence>
<protein>
    <submittedName>
        <fullName evidence="1">Uncharacterized protein</fullName>
    </submittedName>
</protein>
<accession>A0A200Q0G9</accession>
<evidence type="ECO:0000313" key="1">
    <source>
        <dbReference type="EMBL" id="OVA03948.1"/>
    </source>
</evidence>
<comment type="caution">
    <text evidence="1">The sequence shown here is derived from an EMBL/GenBank/DDBJ whole genome shotgun (WGS) entry which is preliminary data.</text>
</comment>
<dbReference type="OrthoDB" id="1931794at2759"/>
<dbReference type="PANTHER" id="PTHR48451">
    <property type="entry name" value="DUF4218 DOMAIN-CONTAINING PROTEIN"/>
    <property type="match status" value="1"/>
</dbReference>
<evidence type="ECO:0000313" key="2">
    <source>
        <dbReference type="Proteomes" id="UP000195402"/>
    </source>
</evidence>
<reference evidence="1 2" key="1">
    <citation type="journal article" date="2017" name="Mol. Plant">
        <title>The Genome of Medicinal Plant Macleaya cordata Provides New Insights into Benzylisoquinoline Alkaloids Metabolism.</title>
        <authorList>
            <person name="Liu X."/>
            <person name="Liu Y."/>
            <person name="Huang P."/>
            <person name="Ma Y."/>
            <person name="Qing Z."/>
            <person name="Tang Q."/>
            <person name="Cao H."/>
            <person name="Cheng P."/>
            <person name="Zheng Y."/>
            <person name="Yuan Z."/>
            <person name="Zhou Y."/>
            <person name="Liu J."/>
            <person name="Tang Z."/>
            <person name="Zhuo Y."/>
            <person name="Zhang Y."/>
            <person name="Yu L."/>
            <person name="Huang J."/>
            <person name="Yang P."/>
            <person name="Peng Q."/>
            <person name="Zhang J."/>
            <person name="Jiang W."/>
            <person name="Zhang Z."/>
            <person name="Lin K."/>
            <person name="Ro D.K."/>
            <person name="Chen X."/>
            <person name="Xiong X."/>
            <person name="Shang Y."/>
            <person name="Huang S."/>
            <person name="Zeng J."/>
        </authorList>
    </citation>
    <scope>NUCLEOTIDE SEQUENCE [LARGE SCALE GENOMIC DNA]</scope>
    <source>
        <strain evidence="2">cv. BLH2017</strain>
        <tissue evidence="1">Root</tissue>
    </source>
</reference>
<dbReference type="PANTHER" id="PTHR48451:SF1">
    <property type="entry name" value="DUF4218 DOMAIN-CONTAINING PROTEIN"/>
    <property type="match status" value="1"/>
</dbReference>
<keyword evidence="2" id="KW-1185">Reference proteome</keyword>
<dbReference type="AlphaFoldDB" id="A0A200Q0G9"/>
<dbReference type="InParanoid" id="A0A200Q0G9"/>
<organism evidence="1 2">
    <name type="scientific">Macleaya cordata</name>
    <name type="common">Five-seeded plume-poppy</name>
    <name type="synonym">Bocconia cordata</name>
    <dbReference type="NCBI Taxonomy" id="56857"/>
    <lineage>
        <taxon>Eukaryota</taxon>
        <taxon>Viridiplantae</taxon>
        <taxon>Streptophyta</taxon>
        <taxon>Embryophyta</taxon>
        <taxon>Tracheophyta</taxon>
        <taxon>Spermatophyta</taxon>
        <taxon>Magnoliopsida</taxon>
        <taxon>Ranunculales</taxon>
        <taxon>Papaveraceae</taxon>
        <taxon>Papaveroideae</taxon>
        <taxon>Macleaya</taxon>
    </lineage>
</organism>
<proteinExistence type="predicted"/>